<organism evidence="2 3">
    <name type="scientific">Hydra vulgaris</name>
    <name type="common">Hydra</name>
    <name type="synonym">Hydra attenuata</name>
    <dbReference type="NCBI Taxonomy" id="6087"/>
    <lineage>
        <taxon>Eukaryota</taxon>
        <taxon>Metazoa</taxon>
        <taxon>Cnidaria</taxon>
        <taxon>Hydrozoa</taxon>
        <taxon>Hydroidolina</taxon>
        <taxon>Anthoathecata</taxon>
        <taxon>Aplanulata</taxon>
        <taxon>Hydridae</taxon>
        <taxon>Hydra</taxon>
    </lineage>
</organism>
<keyword evidence="1" id="KW-0732">Signal</keyword>
<dbReference type="GeneID" id="124812019"/>
<accession>A0ABM4BBB7</accession>
<dbReference type="PANTHER" id="PTHR34407">
    <property type="entry name" value="EXPRESSED PROTEIN"/>
    <property type="match status" value="1"/>
</dbReference>
<dbReference type="RefSeq" id="XP_065646223.1">
    <property type="nucleotide sequence ID" value="XM_065790151.1"/>
</dbReference>
<feature type="chain" id="PRO_5045703835" evidence="1">
    <location>
        <begin position="23"/>
        <end position="480"/>
    </location>
</feature>
<dbReference type="Proteomes" id="UP001652625">
    <property type="component" value="Chromosome 02"/>
</dbReference>
<reference evidence="2" key="1">
    <citation type="submission" date="2025-05" db="UniProtKB">
        <authorList>
            <consortium name="RefSeq"/>
        </authorList>
    </citation>
    <scope>NUCLEOTIDE SEQUENCE [LARGE SCALE GENOMIC DNA]</scope>
</reference>
<evidence type="ECO:0000313" key="3">
    <source>
        <dbReference type="RefSeq" id="XP_065646223.1"/>
    </source>
</evidence>
<feature type="signal peptide" evidence="1">
    <location>
        <begin position="1"/>
        <end position="22"/>
    </location>
</feature>
<sequence length="480" mass="54841">MRFLKHFCKRNLLLWFLTLSYAQFMLKLVCGASISQIEKALETSFFRLWFFKHNFTNFSSLKFDMELSLSNDGSATQEGLERIFYKMIRGINVTMVVFGGSCSRGAELGCLSSYCTYHYALGAWWNSVIAPITGSFLKRKVLAVGGTGSTYYGHCWEEYIIPNYEIDIVLWEFCINDPDSYDYGRGLEKLVRSILLYKSKPALIFVQFFSSSILTIDGGNVLTPTWEYKLSTIATLSQHYKFTTIDLLSSVANRVNDTSNKRLFLSEMFNGDHPSHLAHAQTAFILLTYIRKHFLYNLKNKIKNGVLKTAQLNNNFTKKKMFPKKLTTALDVPSTCWTAVLPDFRFIIRHDLYNLTVLRNSGFIKHKRHLWKQADAIRHDVRGGYFAYHSKSTLSLKFNIEGKIERNIYIAVSHQQNGGLTVFTISNLLGLNHNKVLIDCSRHSFKAMDVHPLGRFPAGKTTINVFTITGGCELNAIIIE</sequence>
<proteinExistence type="predicted"/>
<dbReference type="PANTHER" id="PTHR34407:SF1">
    <property type="entry name" value="SGNH HYDROLASE-TYPE ESTERASE DOMAIN-CONTAINING PROTEIN"/>
    <property type="match status" value="1"/>
</dbReference>
<name>A0ABM4BBB7_HYDVU</name>
<dbReference type="SUPFAM" id="SSF52266">
    <property type="entry name" value="SGNH hydrolase"/>
    <property type="match status" value="1"/>
</dbReference>
<gene>
    <name evidence="3" type="primary">LOC124812019</name>
</gene>
<reference evidence="3" key="2">
    <citation type="submission" date="2025-08" db="UniProtKB">
        <authorList>
            <consortium name="RefSeq"/>
        </authorList>
    </citation>
    <scope>IDENTIFICATION</scope>
</reference>
<evidence type="ECO:0000313" key="2">
    <source>
        <dbReference type="Proteomes" id="UP001652625"/>
    </source>
</evidence>
<protein>
    <submittedName>
        <fullName evidence="3">Uncharacterized protein LOC124812019</fullName>
    </submittedName>
</protein>
<keyword evidence="2" id="KW-1185">Reference proteome</keyword>
<evidence type="ECO:0000256" key="1">
    <source>
        <dbReference type="SAM" id="SignalP"/>
    </source>
</evidence>